<dbReference type="InterPro" id="IPR035396">
    <property type="entry name" value="Bac_rhamnosid6H"/>
</dbReference>
<dbReference type="SUPFAM" id="SSF49785">
    <property type="entry name" value="Galactose-binding domain-like"/>
    <property type="match status" value="1"/>
</dbReference>
<proteinExistence type="predicted"/>
<dbReference type="Gene3D" id="2.60.120.260">
    <property type="entry name" value="Galactose-binding domain-like"/>
    <property type="match status" value="1"/>
</dbReference>
<dbReference type="RefSeq" id="WP_130538670.1">
    <property type="nucleotide sequence ID" value="NZ_CP042431.1"/>
</dbReference>
<dbReference type="InterPro" id="IPR012341">
    <property type="entry name" value="6hp_glycosidase-like_sf"/>
</dbReference>
<comment type="caution">
    <text evidence="3">The sequence shown here is derived from an EMBL/GenBank/DDBJ whole genome shotgun (WGS) entry which is preliminary data.</text>
</comment>
<feature type="signal peptide" evidence="1">
    <location>
        <begin position="1"/>
        <end position="23"/>
    </location>
</feature>
<keyword evidence="4" id="KW-1185">Reference proteome</keyword>
<dbReference type="InterPro" id="IPR008979">
    <property type="entry name" value="Galactose-bd-like_sf"/>
</dbReference>
<sequence length="897" mass="100462">MNSKGKWLLTAMLGLAAAGYAQDAIKPVWSSPAYQVYPDRVVQGKYTAKALSAHEMSSDYQSPANLFKSSLISFKFSINGKDNEMLSGRDHAFNIVAKDGYAETPLIKFGKQVKPVAGMKEQYLDPNTRLKLRLDLREVLEAFNSKGYFETFKGDKIYKEDFRGVYVAGSAAPLIWDFDNLVHHPELQLKDEDGDGIYETTLSMNAPEQSNQTDAQWKLSKDISAFPQYQSGYPIADAIYNLSLEEMIKAVEPDSTFRTGKEWAGVWTRDISYSIILSMAYLQPQVAKYSLMKKVNKKKKIIQDTGTGGAWPVSTDRMVWAIAAWEIYKATGDKAWLAEAYGIIKNSIEDDLQNVYDQSTGMVRGESSFLDWREQTYPRWMQPADIFESENLGTNAVHYEANQVLSAMAVLLQQPAVAQKHAAIAAKIRTGINKYLWLPEQQYYGQYLYGRKYKTVSGRAETLGEALCVLFGIADEKQQQSIVSRMPVTAFGAPCIWPDIPGIPPYHNNAVWPFVQSYWMWAAAKAGNEKQVMESISSIYRQAALFLTNKENLVAENGDYTGTQINSSNMLWSLSGNISIVHKVLFGIRFREDGLQFKPFVPAAWKGKRTLTNFKYRNAVLDITLEGEGNHVQSFLLDGKLLDQPELPGDISGPHAISIVLASKPLPAQSMNKTDSYTSLPAPETILQKNLLTWKPIRGAVQYRVLKNGKGYRNTTAQQVSIDITKPAEYQVLAIDKKGSPSFASEPLFVVSKQDQLTYEAETFVAPASYAYKGFTGSGFVELSTTVNTALSIPVEVKKAGWYFIDSRYANGNGPTNTENKCAVRTVMVDDTNTGVWVFPQRGKEEWSNWGYTNGIKIYLSAGRHQLSIRYLETNENMNETVNQAMIDHIRLVPVTE</sequence>
<dbReference type="GO" id="GO:0005975">
    <property type="term" value="P:carbohydrate metabolic process"/>
    <property type="evidence" value="ECO:0007669"/>
    <property type="project" value="InterPro"/>
</dbReference>
<dbReference type="GO" id="GO:0030246">
    <property type="term" value="F:carbohydrate binding"/>
    <property type="evidence" value="ECO:0007669"/>
    <property type="project" value="InterPro"/>
</dbReference>
<dbReference type="Gene3D" id="2.60.420.10">
    <property type="entry name" value="Maltose phosphorylase, domain 3"/>
    <property type="match status" value="1"/>
</dbReference>
<name>A0A4Q7MYA7_9BACT</name>
<evidence type="ECO:0000256" key="1">
    <source>
        <dbReference type="SAM" id="SignalP"/>
    </source>
</evidence>
<dbReference type="Gene3D" id="1.50.10.10">
    <property type="match status" value="1"/>
</dbReference>
<dbReference type="InterPro" id="IPR008928">
    <property type="entry name" value="6-hairpin_glycosidase_sf"/>
</dbReference>
<dbReference type="PROSITE" id="PS51175">
    <property type="entry name" value="CBM6"/>
    <property type="match status" value="1"/>
</dbReference>
<dbReference type="EMBL" id="SGXA01000001">
    <property type="protein sequence ID" value="RZS74191.1"/>
    <property type="molecule type" value="Genomic_DNA"/>
</dbReference>
<organism evidence="3 4">
    <name type="scientific">Pseudobacter ginsenosidimutans</name>
    <dbReference type="NCBI Taxonomy" id="661488"/>
    <lineage>
        <taxon>Bacteria</taxon>
        <taxon>Pseudomonadati</taxon>
        <taxon>Bacteroidota</taxon>
        <taxon>Chitinophagia</taxon>
        <taxon>Chitinophagales</taxon>
        <taxon>Chitinophagaceae</taxon>
        <taxon>Pseudobacter</taxon>
    </lineage>
</organism>
<evidence type="ECO:0000313" key="4">
    <source>
        <dbReference type="Proteomes" id="UP000293874"/>
    </source>
</evidence>
<gene>
    <name evidence="3" type="ORF">EV199_0035</name>
</gene>
<protein>
    <submittedName>
        <fullName evidence="3">Alpha-L-rhamnosidase-like protein</fullName>
    </submittedName>
</protein>
<keyword evidence="1" id="KW-0732">Signal</keyword>
<reference evidence="3 4" key="1">
    <citation type="submission" date="2019-02" db="EMBL/GenBank/DDBJ databases">
        <title>Genomic Encyclopedia of Type Strains, Phase IV (KMG-IV): sequencing the most valuable type-strain genomes for metagenomic binning, comparative biology and taxonomic classification.</title>
        <authorList>
            <person name="Goeker M."/>
        </authorList>
    </citation>
    <scope>NUCLEOTIDE SEQUENCE [LARGE SCALE GENOMIC DNA]</scope>
    <source>
        <strain evidence="3 4">DSM 18116</strain>
    </source>
</reference>
<feature type="chain" id="PRO_5020827157" evidence="1">
    <location>
        <begin position="24"/>
        <end position="897"/>
    </location>
</feature>
<dbReference type="Proteomes" id="UP000293874">
    <property type="component" value="Unassembled WGS sequence"/>
</dbReference>
<dbReference type="AlphaFoldDB" id="A0A4Q7MYA7"/>
<accession>A0A4Q7MYA7</accession>
<evidence type="ECO:0000259" key="2">
    <source>
        <dbReference type="PROSITE" id="PS51175"/>
    </source>
</evidence>
<dbReference type="SUPFAM" id="SSF48208">
    <property type="entry name" value="Six-hairpin glycosidases"/>
    <property type="match status" value="1"/>
</dbReference>
<feature type="domain" description="CBM6" evidence="2">
    <location>
        <begin position="757"/>
        <end position="893"/>
    </location>
</feature>
<evidence type="ECO:0000313" key="3">
    <source>
        <dbReference type="EMBL" id="RZS74191.1"/>
    </source>
</evidence>
<dbReference type="OrthoDB" id="49490at2"/>
<dbReference type="Pfam" id="PF17389">
    <property type="entry name" value="Bac_rhamnosid6H"/>
    <property type="match status" value="1"/>
</dbReference>
<dbReference type="InterPro" id="IPR005084">
    <property type="entry name" value="CBM6"/>
</dbReference>